<accession>X1IXQ2</accession>
<reference evidence="1" key="1">
    <citation type="journal article" date="2014" name="Front. Microbiol.">
        <title>High frequency of phylogenetically diverse reductive dehalogenase-homologous genes in deep subseafloor sedimentary metagenomes.</title>
        <authorList>
            <person name="Kawai M."/>
            <person name="Futagami T."/>
            <person name="Toyoda A."/>
            <person name="Takaki Y."/>
            <person name="Nishi S."/>
            <person name="Hori S."/>
            <person name="Arai W."/>
            <person name="Tsubouchi T."/>
            <person name="Morono Y."/>
            <person name="Uchiyama I."/>
            <person name="Ito T."/>
            <person name="Fujiyama A."/>
            <person name="Inagaki F."/>
            <person name="Takami H."/>
        </authorList>
    </citation>
    <scope>NUCLEOTIDE SEQUENCE</scope>
    <source>
        <strain evidence="1">Expedition CK06-06</strain>
    </source>
</reference>
<organism evidence="1">
    <name type="scientific">marine sediment metagenome</name>
    <dbReference type="NCBI Taxonomy" id="412755"/>
    <lineage>
        <taxon>unclassified sequences</taxon>
        <taxon>metagenomes</taxon>
        <taxon>ecological metagenomes</taxon>
    </lineage>
</organism>
<gene>
    <name evidence="1" type="ORF">S03H2_58116</name>
</gene>
<proteinExistence type="predicted"/>
<protein>
    <submittedName>
        <fullName evidence="1">Uncharacterized protein</fullName>
    </submittedName>
</protein>
<dbReference type="EMBL" id="BARU01037278">
    <property type="protein sequence ID" value="GAH86472.1"/>
    <property type="molecule type" value="Genomic_DNA"/>
</dbReference>
<feature type="non-terminal residue" evidence="1">
    <location>
        <position position="1"/>
    </location>
</feature>
<comment type="caution">
    <text evidence="1">The sequence shown here is derived from an EMBL/GenBank/DDBJ whole genome shotgun (WGS) entry which is preliminary data.</text>
</comment>
<evidence type="ECO:0000313" key="1">
    <source>
        <dbReference type="EMBL" id="GAH86472.1"/>
    </source>
</evidence>
<sequence>TGLILSDFVYDHMATSVNITLEDDNDVIIAEKVIKVPVDLSYKSENHKTFMRQIHAS</sequence>
<dbReference type="AlphaFoldDB" id="X1IXQ2"/>
<name>X1IXQ2_9ZZZZ</name>